<evidence type="ECO:0000313" key="1">
    <source>
        <dbReference type="EMBL" id="ARN20478.1"/>
    </source>
</evidence>
<sequence>MNASLKRLAFAAALCVPLAAWSGTFTDTYSGSGGTSSCLTSYKLRGNEPSSGKHPVFLYMVGTTETYDNGQAMAAVNEMAAKGFVAAAVEYNSGSFGTCSQIGQKAACIFKPSSSASAVSKLCARATADCSKGVVVAGFSQGSVIATTAKNYDSRVRAAYGMGTHTTYSVYSLSSCMAAGKYTLPTTNLRIVNGETDTFPGGTPATVRASSQNVTGKNCGSSAYNCQNSNGSGWIMVRGSQVGDLSADHCYQRASGDCLGLQDVLDNGWRNGSDPWQLKANLTWLAGFATP</sequence>
<dbReference type="SUPFAM" id="SSF53474">
    <property type="entry name" value="alpha/beta-Hydrolases"/>
    <property type="match status" value="1"/>
</dbReference>
<keyword evidence="2" id="KW-1185">Reference proteome</keyword>
<dbReference type="Gene3D" id="3.40.50.1820">
    <property type="entry name" value="alpha/beta hydrolase"/>
    <property type="match status" value="1"/>
</dbReference>
<dbReference type="Proteomes" id="UP000193427">
    <property type="component" value="Chromosome"/>
</dbReference>
<dbReference type="OrthoDB" id="5994774at2"/>
<protein>
    <submittedName>
        <fullName evidence="1">Uncharacterized protein</fullName>
    </submittedName>
</protein>
<name>A0A1W6L8I5_9BURK</name>
<accession>A0A1W6L8I5</accession>
<dbReference type="STRING" id="946333.A4W93_11555"/>
<dbReference type="EMBL" id="CP015118">
    <property type="protein sequence ID" value="ARN20478.1"/>
    <property type="molecule type" value="Genomic_DNA"/>
</dbReference>
<dbReference type="RefSeq" id="WP_085750756.1">
    <property type="nucleotide sequence ID" value="NZ_BSPR01000023.1"/>
</dbReference>
<gene>
    <name evidence="1" type="ORF">A4W93_11555</name>
</gene>
<proteinExistence type="predicted"/>
<dbReference type="InterPro" id="IPR029058">
    <property type="entry name" value="AB_hydrolase_fold"/>
</dbReference>
<evidence type="ECO:0000313" key="2">
    <source>
        <dbReference type="Proteomes" id="UP000193427"/>
    </source>
</evidence>
<reference evidence="1 2" key="1">
    <citation type="submission" date="2016-04" db="EMBL/GenBank/DDBJ databases">
        <title>Complete genome sequence of natural rubber-degrading, novel Gram-negative bacterium, Rhizobacter gummiphilus strain NS21.</title>
        <authorList>
            <person name="Tabata M."/>
            <person name="Kasai D."/>
            <person name="Fukuda M."/>
        </authorList>
    </citation>
    <scope>NUCLEOTIDE SEQUENCE [LARGE SCALE GENOMIC DNA]</scope>
    <source>
        <strain evidence="1 2">NS21</strain>
    </source>
</reference>
<organism evidence="1 2">
    <name type="scientific">Piscinibacter gummiphilus</name>
    <dbReference type="NCBI Taxonomy" id="946333"/>
    <lineage>
        <taxon>Bacteria</taxon>
        <taxon>Pseudomonadati</taxon>
        <taxon>Pseudomonadota</taxon>
        <taxon>Betaproteobacteria</taxon>
        <taxon>Burkholderiales</taxon>
        <taxon>Sphaerotilaceae</taxon>
        <taxon>Piscinibacter</taxon>
    </lineage>
</organism>
<dbReference type="KEGG" id="rgu:A4W93_11555"/>
<dbReference type="AlphaFoldDB" id="A0A1W6L8I5"/>